<reference evidence="4" key="1">
    <citation type="submission" date="2012-06" db="EMBL/GenBank/DDBJ databases">
        <title>Short 5' UTR of Entamoeba genes.</title>
        <authorList>
            <person name="Hiranuka K."/>
            <person name="Kumagai M."/>
            <person name="Wakaguri H."/>
            <person name="Suzuki Y."/>
            <person name="Sugano S."/>
            <person name="Watanabe J."/>
            <person name="Makioka A."/>
        </authorList>
    </citation>
    <scope>NUCLEOTIDE SEQUENCE</scope>
    <source>
        <strain evidence="4">HM-1:IMSS</strain>
    </source>
</reference>
<organism evidence="4">
    <name type="scientific">Entamoeba histolytica</name>
    <dbReference type="NCBI Taxonomy" id="5759"/>
    <lineage>
        <taxon>Eukaryota</taxon>
        <taxon>Amoebozoa</taxon>
        <taxon>Evosea</taxon>
        <taxon>Archamoebae</taxon>
        <taxon>Mastigamoebida</taxon>
        <taxon>Entamoebidae</taxon>
        <taxon>Entamoeba</taxon>
    </lineage>
</organism>
<keyword evidence="1" id="KW-0560">Oxidoreductase</keyword>
<dbReference type="InterPro" id="IPR044731">
    <property type="entry name" value="BDH-like"/>
</dbReference>
<dbReference type="PANTHER" id="PTHR43633">
    <property type="entry name" value="ALCOHOL DEHYDROGENASE YQHD"/>
    <property type="match status" value="1"/>
</dbReference>
<dbReference type="Gene3D" id="1.20.1090.10">
    <property type="entry name" value="Dehydroquinate synthase-like - alpha domain"/>
    <property type="match status" value="1"/>
</dbReference>
<feature type="domain" description="Alcohol dehydrogenase iron-type/glycerol dehydrogenase GldA" evidence="2">
    <location>
        <begin position="12"/>
        <end position="180"/>
    </location>
</feature>
<dbReference type="GO" id="GO:0046872">
    <property type="term" value="F:metal ion binding"/>
    <property type="evidence" value="ECO:0007669"/>
    <property type="project" value="InterPro"/>
</dbReference>
<dbReference type="CDD" id="cd08187">
    <property type="entry name" value="BDH"/>
    <property type="match status" value="1"/>
</dbReference>
<evidence type="ECO:0000259" key="2">
    <source>
        <dbReference type="Pfam" id="PF00465"/>
    </source>
</evidence>
<evidence type="ECO:0000313" key="4">
    <source>
        <dbReference type="EMBL" id="BAN37614.1"/>
    </source>
</evidence>
<dbReference type="SUPFAM" id="SSF56796">
    <property type="entry name" value="Dehydroquinate synthase-like"/>
    <property type="match status" value="1"/>
</dbReference>
<dbReference type="Pfam" id="PF00465">
    <property type="entry name" value="Fe-ADH"/>
    <property type="match status" value="1"/>
</dbReference>
<name>A0A060MZZ3_ENTHI</name>
<dbReference type="PANTHER" id="PTHR43633:SF1">
    <property type="entry name" value="ALCOHOL DEHYDROGENASE YQHD"/>
    <property type="match status" value="1"/>
</dbReference>
<dbReference type="AlphaFoldDB" id="A0A060MZZ3"/>
<dbReference type="InterPro" id="IPR001670">
    <property type="entry name" value="ADH_Fe/GldA"/>
</dbReference>
<evidence type="ECO:0000256" key="1">
    <source>
        <dbReference type="ARBA" id="ARBA00023002"/>
    </source>
</evidence>
<feature type="domain" description="Fe-containing alcohol dehydrogenase-like C-terminal" evidence="3">
    <location>
        <begin position="192"/>
        <end position="380"/>
    </location>
</feature>
<dbReference type="Pfam" id="PF25137">
    <property type="entry name" value="ADH_Fe_C"/>
    <property type="match status" value="1"/>
</dbReference>
<dbReference type="FunFam" id="3.40.50.1970:FF:000003">
    <property type="entry name" value="Alcohol dehydrogenase, iron-containing"/>
    <property type="match status" value="1"/>
</dbReference>
<dbReference type="InterPro" id="IPR056798">
    <property type="entry name" value="ADH_Fe_C"/>
</dbReference>
<dbReference type="EMBL" id="AK418874">
    <property type="protein sequence ID" value="BAN37614.1"/>
    <property type="molecule type" value="mRNA"/>
</dbReference>
<dbReference type="Gene3D" id="3.40.50.1970">
    <property type="match status" value="1"/>
</dbReference>
<evidence type="ECO:0000259" key="3">
    <source>
        <dbReference type="Pfam" id="PF25137"/>
    </source>
</evidence>
<protein>
    <submittedName>
        <fullName evidence="4">Alcohol dehydrogenase, putative</fullName>
    </submittedName>
</protein>
<proteinExistence type="evidence at transcript level"/>
<accession>A0A060MZZ3</accession>
<dbReference type="GO" id="GO:1990362">
    <property type="term" value="F:butanol dehydrogenase (NAD+) activity"/>
    <property type="evidence" value="ECO:0007669"/>
    <property type="project" value="InterPro"/>
</dbReference>
<sequence>MNTFSNFIFQSPTILCYGKGACSEIEKKELIPKGARVMMLYGGGSIKKNGVYEEVKKYVKPIVEFGGIEPNPAHETCMKAVKIAKENNIDFLLAVGGGSVIDGTKYIALAMEWTATEDPFDMFTQMEKANAPKSKIGVVLTIPATGTETNNLFVVTNYGKKDKALGCNDLVKPYFAIVDPCHSFTLPKNQVINGVIDSYVHVIEQYIGHYDPSAVVDRFCEGILKVITTAGPKTIEEPTNYKYRADFCLAATYALNGILATGIQQCWAAHMIGHEVTTYYGVAHGASLAMTCPGVMRFNKEKNAKKLAQLAERVFGIENATAEDGINCTIKFFESVGGITRMSKYNFDHSHVEEIASKFKGRTIGAHHDISYEEVKTILNDIF</sequence>